<feature type="compositionally biased region" description="Basic and acidic residues" evidence="2">
    <location>
        <begin position="855"/>
        <end position="865"/>
    </location>
</feature>
<dbReference type="Proteomes" id="UP000332933">
    <property type="component" value="Unassembled WGS sequence"/>
</dbReference>
<keyword evidence="1" id="KW-0175">Coiled coil</keyword>
<protein>
    <submittedName>
        <fullName evidence="4">Aste57867_15802 protein</fullName>
    </submittedName>
</protein>
<dbReference type="EMBL" id="VJMH01005755">
    <property type="protein sequence ID" value="KAF0693208.1"/>
    <property type="molecule type" value="Genomic_DNA"/>
</dbReference>
<evidence type="ECO:0000256" key="1">
    <source>
        <dbReference type="SAM" id="Coils"/>
    </source>
</evidence>
<feature type="region of interest" description="Disordered" evidence="2">
    <location>
        <begin position="774"/>
        <end position="803"/>
    </location>
</feature>
<feature type="compositionally biased region" description="Basic and acidic residues" evidence="2">
    <location>
        <begin position="885"/>
        <end position="897"/>
    </location>
</feature>
<feature type="compositionally biased region" description="Polar residues" evidence="2">
    <location>
        <begin position="351"/>
        <end position="361"/>
    </location>
</feature>
<evidence type="ECO:0000313" key="3">
    <source>
        <dbReference type="EMBL" id="KAF0693208.1"/>
    </source>
</evidence>
<evidence type="ECO:0000313" key="5">
    <source>
        <dbReference type="Proteomes" id="UP000332933"/>
    </source>
</evidence>
<feature type="region of interest" description="Disordered" evidence="2">
    <location>
        <begin position="346"/>
        <end position="365"/>
    </location>
</feature>
<proteinExistence type="predicted"/>
<feature type="compositionally biased region" description="Basic and acidic residues" evidence="2">
    <location>
        <begin position="967"/>
        <end position="977"/>
    </location>
</feature>
<dbReference type="OrthoDB" id="10505944at2759"/>
<organism evidence="4 5">
    <name type="scientific">Aphanomyces stellatus</name>
    <dbReference type="NCBI Taxonomy" id="120398"/>
    <lineage>
        <taxon>Eukaryota</taxon>
        <taxon>Sar</taxon>
        <taxon>Stramenopiles</taxon>
        <taxon>Oomycota</taxon>
        <taxon>Saprolegniomycetes</taxon>
        <taxon>Saprolegniales</taxon>
        <taxon>Verrucalvaceae</taxon>
        <taxon>Aphanomyces</taxon>
    </lineage>
</organism>
<gene>
    <name evidence="4" type="primary">Aste57867_15802</name>
    <name evidence="3" type="ORF">As57867_015746</name>
    <name evidence="4" type="ORF">ASTE57867_15802</name>
</gene>
<feature type="region of interest" description="Disordered" evidence="2">
    <location>
        <begin position="202"/>
        <end position="239"/>
    </location>
</feature>
<evidence type="ECO:0000256" key="2">
    <source>
        <dbReference type="SAM" id="MobiDB-lite"/>
    </source>
</evidence>
<feature type="region of interest" description="Disordered" evidence="2">
    <location>
        <begin position="1148"/>
        <end position="1170"/>
    </location>
</feature>
<sequence length="1342" mass="147754">MIHALASRLDANAEQTTALMATLIEDDMLQLQREDTALLHLDMEWRRRRQLAQHNLCLHESINKLCQANDAIVAHIASLACARREVATQEAREMHVLARRGTEMTTTHDVDVLLHEFQWLYYQCQRAAATAAATPLPPPWQAISVMNARAIDRLRPLLVATLPLRLNLSLVQRGLPRARLARQSSKLAAELAAALSFVARHPPPATATHDDGRTVKTTITTPLRHDDDASSSMPRPRGALSATFRRSVLSTSYLLRHTRHVNVSCLVGDDDDDDDKGPKDTRECHAPTLVVDCGSAPAEDERRQAGSSSIDVDATDPSEMACPRKVPMATDEVRATTPSHLLTEADDTMSQDRPSSSSCDTTMPVPLADKMDKMQVERTARQTAAPIDTSRPSMETEVSTCVSLETRVLSSVYRPLKGSDDDDDDDSAIPVQWHGKTTMIKLDALTRSPQRGRHMRAVTSCGQWATASLASSSLLRDERSTAATDANEADTMRSKGSANHRRQTTLQHTCAVADLQRRLDAADDTAKDLQRDVAKKTAAIETLGGVARPTTTTMAAAHSASPFKEFQRAVDDLSAAKRGTARLTSTTDTLEQEIVDLTRHMHRLEDVRMLRLSTQHEVLRQERARYVREMDVSDAHALSTTTHVELTVATWLKVRPILPSQLNRSLQRDTRPDVPRVDAKDIAVIKELLVLHLPLQLTKTTPSVMALLSSRRASFGRRHTDSTVETPFTLPATQLPELGKHAKRRRRTHGDSEVAAQLLVYDGDPSKGTRCHFGCRDGKDKSQGAAPTMGDAEAQPTMVTRRATSERIRRVCIHEDDDEEVDAIDADGRVVPASPSSSTYVDDVSNEAESTVVDRSSDSDSDQPRTPRPHYVRRQSDMGSNCRTRRPDNADTLEKTLHPVMRRVGSKLLQETTTPRQSDDDDDSDDNSRRNNRRAHPPRLSPTASPSEMETCMPAVSPPSRKASANELEKIDNSRERRGSHRGSTLGLRYGRVTWHSLDDDDDHVRSSPPMPEPTVETKVTKLYVASFGSVPSLAMAEPFVEVTLTTKITSSAAAESTAARHDVAGDNALDDIILQTTARRNSLTTTPVEHLTATPSRVDSIEIHISAPRPHFESLNLWVLNARGRVTRHGVGPCRQLRLHHMDNISSIRSSGGHRQPPTPLAPTPPPHRLQVMGRVEPRDCLMRFRGGRSSSDMHFKVSPPKGDSTADRRSPKRLLARTISFVRLGSPVCHDRHARTTAVHALDQSTTVLVPLQTSRSPHGSPGDGTRQADGITRRASPPKGSGEINSDGSKYATVADGKVAVRAAYCRHVQDAIVVVVVAERVAAKVWTPSSAGRYTFEM</sequence>
<evidence type="ECO:0000313" key="4">
    <source>
        <dbReference type="EMBL" id="VFT92590.1"/>
    </source>
</evidence>
<feature type="region of interest" description="Disordered" evidence="2">
    <location>
        <begin position="1186"/>
        <end position="1211"/>
    </location>
</feature>
<feature type="coiled-coil region" evidence="1">
    <location>
        <begin position="512"/>
        <end position="539"/>
    </location>
</feature>
<dbReference type="EMBL" id="CAADRA010005776">
    <property type="protein sequence ID" value="VFT92590.1"/>
    <property type="molecule type" value="Genomic_DNA"/>
</dbReference>
<reference evidence="4 5" key="1">
    <citation type="submission" date="2019-03" db="EMBL/GenBank/DDBJ databases">
        <authorList>
            <person name="Gaulin E."/>
            <person name="Dumas B."/>
        </authorList>
    </citation>
    <scope>NUCLEOTIDE SEQUENCE [LARGE SCALE GENOMIC DNA]</scope>
    <source>
        <strain evidence="4">CBS 568.67</strain>
    </source>
</reference>
<feature type="region of interest" description="Disordered" evidence="2">
    <location>
        <begin position="475"/>
        <end position="505"/>
    </location>
</feature>
<keyword evidence="5" id="KW-1185">Reference proteome</keyword>
<feature type="compositionally biased region" description="Pro residues" evidence="2">
    <location>
        <begin position="1158"/>
        <end position="1169"/>
    </location>
</feature>
<feature type="region of interest" description="Disordered" evidence="2">
    <location>
        <begin position="826"/>
        <end position="985"/>
    </location>
</feature>
<feature type="region of interest" description="Disordered" evidence="2">
    <location>
        <begin position="1255"/>
        <end position="1292"/>
    </location>
</feature>
<name>A0A485L509_9STRA</name>
<accession>A0A485L509</accession>
<reference evidence="3" key="2">
    <citation type="submission" date="2019-06" db="EMBL/GenBank/DDBJ databases">
        <title>Genomics analysis of Aphanomyces spp. identifies a new class of oomycete effector associated with host adaptation.</title>
        <authorList>
            <person name="Gaulin E."/>
        </authorList>
    </citation>
    <scope>NUCLEOTIDE SEQUENCE</scope>
    <source>
        <strain evidence="3">CBS 578.67</strain>
    </source>
</reference>
<feature type="region of interest" description="Disordered" evidence="2">
    <location>
        <begin position="292"/>
        <end position="322"/>
    </location>
</feature>